<feature type="transmembrane region" description="Helical" evidence="1">
    <location>
        <begin position="9"/>
        <end position="31"/>
    </location>
</feature>
<feature type="domain" description="Copper amine oxidase-like N-terminal" evidence="2">
    <location>
        <begin position="361"/>
        <end position="459"/>
    </location>
</feature>
<dbReference type="EMBL" id="CP041217">
    <property type="protein sequence ID" value="QDH20938.1"/>
    <property type="molecule type" value="Genomic_DNA"/>
</dbReference>
<dbReference type="InterPro" id="IPR012854">
    <property type="entry name" value="Cu_amine_oxidase-like_N"/>
</dbReference>
<keyword evidence="1" id="KW-0812">Transmembrane</keyword>
<evidence type="ECO:0000313" key="4">
    <source>
        <dbReference type="Proteomes" id="UP000316968"/>
    </source>
</evidence>
<dbReference type="RefSeq" id="WP_141447486.1">
    <property type="nucleotide sequence ID" value="NZ_CP041217.1"/>
</dbReference>
<dbReference type="OrthoDB" id="996097at2"/>
<sequence>MDNKGYRKFLLKFTASVLVFALLVGSFMYVVDPLQMYRKSSLYPPLYSSQERYQNAGLARSYDYDTIILGSSMTQNFVPSYVESVLGGQVMKLSIEGSTAMEQSAVGRTALDTGKVKRVLWGLDYFAMRQDVGAESENMPMYMYDNNPFNDYEYLFNISNVKHAWRALTTPEEESKAFRNLDLLRNWDKSAKYSQAAVLDTWEKARIKEAGYGKNEFSLENVEAVFNKYVLSLIEEHPEVEFTFYYPPYTILRQQVWAETNPVRAENQYAMKKYMFEQFSKHSNVSVYDFQEDSSITYDLGQYKDLSHHSQAINERIVREIAEGKNLVTADNVDKFNEELESQLSHLAVDMDSGAFSLFVYVDDKEVEFSVPAQVREGHILVPIKELAAALGAEFGFDGTSVVKLRKGDVVATLTKGSSQMTVQRGGDEADAQTVDLGYEMQNLSGSMMVAVEPAADAFAQSLEVTEPQPYLKEIRIKTGSAE</sequence>
<name>A0A4Y6UWM4_SACBS</name>
<proteinExistence type="predicted"/>
<dbReference type="InterPro" id="IPR036582">
    <property type="entry name" value="Mao_N_sf"/>
</dbReference>
<protein>
    <recommendedName>
        <fullName evidence="2">Copper amine oxidase-like N-terminal domain-containing protein</fullName>
    </recommendedName>
</protein>
<dbReference type="Proteomes" id="UP000316968">
    <property type="component" value="Chromosome"/>
</dbReference>
<accession>A0A4Y6UWM4</accession>
<keyword evidence="1" id="KW-0472">Membrane</keyword>
<dbReference type="AlphaFoldDB" id="A0A4Y6UWM4"/>
<evidence type="ECO:0000256" key="1">
    <source>
        <dbReference type="SAM" id="Phobius"/>
    </source>
</evidence>
<dbReference type="KEGG" id="saca:FFV09_08790"/>
<dbReference type="Pfam" id="PF07833">
    <property type="entry name" value="Cu_amine_oxidN1"/>
    <property type="match status" value="1"/>
</dbReference>
<keyword evidence="1" id="KW-1133">Transmembrane helix</keyword>
<reference evidence="3 4" key="1">
    <citation type="submission" date="2019-06" db="EMBL/GenBank/DDBJ databases">
        <title>Saccharibacillus brassicae sp. nov., an endophytic bacterium isolated from Chinese cabbage seeds (Brassica pekinensis).</title>
        <authorList>
            <person name="Jiang L."/>
            <person name="Lee J."/>
            <person name="Kim S.W."/>
        </authorList>
    </citation>
    <scope>NUCLEOTIDE SEQUENCE [LARGE SCALE GENOMIC DNA]</scope>
    <source>
        <strain evidence="4">KCTC 43072 / ATSA2</strain>
    </source>
</reference>
<evidence type="ECO:0000259" key="2">
    <source>
        <dbReference type="Pfam" id="PF07833"/>
    </source>
</evidence>
<evidence type="ECO:0000313" key="3">
    <source>
        <dbReference type="EMBL" id="QDH20938.1"/>
    </source>
</evidence>
<dbReference type="Gene3D" id="3.30.457.10">
    <property type="entry name" value="Copper amine oxidase-like, N-terminal domain"/>
    <property type="match status" value="1"/>
</dbReference>
<keyword evidence="4" id="KW-1185">Reference proteome</keyword>
<organism evidence="3 4">
    <name type="scientific">Saccharibacillus brassicae</name>
    <dbReference type="NCBI Taxonomy" id="2583377"/>
    <lineage>
        <taxon>Bacteria</taxon>
        <taxon>Bacillati</taxon>
        <taxon>Bacillota</taxon>
        <taxon>Bacilli</taxon>
        <taxon>Bacillales</taxon>
        <taxon>Paenibacillaceae</taxon>
        <taxon>Saccharibacillus</taxon>
    </lineage>
</organism>
<gene>
    <name evidence="3" type="ORF">FFV09_08790</name>
</gene>